<feature type="active site" evidence="6">
    <location>
        <position position="210"/>
    </location>
</feature>
<dbReference type="NCBIfam" id="TIGR03855">
    <property type="entry name" value="NAD_NadX"/>
    <property type="match status" value="1"/>
</dbReference>
<evidence type="ECO:0000313" key="9">
    <source>
        <dbReference type="EMBL" id="KIH71383.1"/>
    </source>
</evidence>
<evidence type="ECO:0000256" key="1">
    <source>
        <dbReference type="ARBA" id="ARBA00008331"/>
    </source>
</evidence>
<dbReference type="Gene3D" id="3.40.50.720">
    <property type="entry name" value="NAD(P)-binding Rossmann-like Domain"/>
    <property type="match status" value="1"/>
</dbReference>
<dbReference type="HAMAP" id="MF_01265">
    <property type="entry name" value="NadX"/>
    <property type="match status" value="1"/>
</dbReference>
<feature type="domain" description="Aspartate/homoserine dehydrogenase NAD-binding" evidence="8">
    <location>
        <begin position="7"/>
        <end position="119"/>
    </location>
</feature>
<evidence type="ECO:0000313" key="12">
    <source>
        <dbReference type="Proteomes" id="UP000527860"/>
    </source>
</evidence>
<dbReference type="GO" id="GO:0051287">
    <property type="term" value="F:NAD binding"/>
    <property type="evidence" value="ECO:0007669"/>
    <property type="project" value="UniProtKB-UniRule"/>
</dbReference>
<reference evidence="10" key="3">
    <citation type="submission" date="2020-04" db="EMBL/GenBank/DDBJ databases">
        <authorList>
            <person name="Tanveer F."/>
            <person name="Xie Y."/>
            <person name="Shinwari Z.K."/>
        </authorList>
    </citation>
    <scope>NUCLEOTIDE SEQUENCE</scope>
    <source>
        <strain evidence="10">MOSEL-ME25</strain>
    </source>
</reference>
<comment type="caution">
    <text evidence="9">The sequence shown here is derived from an EMBL/GenBank/DDBJ whole genome shotgun (WGS) entry which is preliminary data.</text>
</comment>
<dbReference type="InterPro" id="IPR002811">
    <property type="entry name" value="Asp_DH"/>
</dbReference>
<evidence type="ECO:0000259" key="7">
    <source>
        <dbReference type="Pfam" id="PF01958"/>
    </source>
</evidence>
<dbReference type="NCBIfam" id="NF009828">
    <property type="entry name" value="PRK13303.1-3"/>
    <property type="match status" value="1"/>
</dbReference>
<evidence type="ECO:0000256" key="2">
    <source>
        <dbReference type="ARBA" id="ARBA00022642"/>
    </source>
</evidence>
<evidence type="ECO:0000256" key="4">
    <source>
        <dbReference type="ARBA" id="ARBA00023002"/>
    </source>
</evidence>
<dbReference type="SUPFAM" id="SSF51735">
    <property type="entry name" value="NAD(P)-binding Rossmann-fold domains"/>
    <property type="match status" value="1"/>
</dbReference>
<evidence type="ECO:0000313" key="10">
    <source>
        <dbReference type="EMBL" id="MDB0579437.1"/>
    </source>
</evidence>
<dbReference type="Proteomes" id="UP000031546">
    <property type="component" value="Unassembled WGS sequence"/>
</dbReference>
<evidence type="ECO:0000256" key="5">
    <source>
        <dbReference type="ARBA" id="ARBA00023027"/>
    </source>
</evidence>
<dbReference type="EC" id="1.4.1.21" evidence="6"/>
<keyword evidence="5 6" id="KW-0520">NAD</keyword>
<dbReference type="Proteomes" id="UP000527860">
    <property type="component" value="Unassembled WGS sequence"/>
</dbReference>
<keyword evidence="12" id="KW-1185">Reference proteome</keyword>
<evidence type="ECO:0000256" key="6">
    <source>
        <dbReference type="HAMAP-Rule" id="MF_01265"/>
    </source>
</evidence>
<comment type="catalytic activity">
    <reaction evidence="6">
        <text>L-aspartate + NADP(+) + H2O = oxaloacetate + NH4(+) + NADPH + H(+)</text>
        <dbReference type="Rhea" id="RHEA:11784"/>
        <dbReference type="ChEBI" id="CHEBI:15377"/>
        <dbReference type="ChEBI" id="CHEBI:15378"/>
        <dbReference type="ChEBI" id="CHEBI:16452"/>
        <dbReference type="ChEBI" id="CHEBI:28938"/>
        <dbReference type="ChEBI" id="CHEBI:29991"/>
        <dbReference type="ChEBI" id="CHEBI:57783"/>
        <dbReference type="ChEBI" id="CHEBI:58349"/>
        <dbReference type="EC" id="1.4.1.21"/>
    </reaction>
</comment>
<reference evidence="10 12" key="4">
    <citation type="submission" date="2022-12" db="EMBL/GenBank/DDBJ databases">
        <title>Genome analysis and biological profiling of marine Salinicoccus roseus MOSEL-ME25.</title>
        <authorList>
            <person name="Mirza F.T."/>
            <person name="Xie Y."/>
            <person name="Shinwari Z.K."/>
        </authorList>
    </citation>
    <scope>NUCLEOTIDE SEQUENCE [LARGE SCALE GENOMIC DNA]</scope>
    <source>
        <strain evidence="10 12">MOSEL-ME25</strain>
    </source>
</reference>
<feature type="binding site" evidence="6">
    <location>
        <position position="180"/>
    </location>
    <ligand>
        <name>NAD(+)</name>
        <dbReference type="ChEBI" id="CHEBI:57540"/>
    </ligand>
</feature>
<feature type="binding site" evidence="6">
    <location>
        <position position="122"/>
    </location>
    <ligand>
        <name>NAD(+)</name>
        <dbReference type="ChEBI" id="CHEBI:57540"/>
    </ligand>
</feature>
<dbReference type="OrthoDB" id="1906017at2"/>
<dbReference type="UniPathway" id="UPA00253">
    <property type="reaction ID" value="UER00456"/>
</dbReference>
<dbReference type="EMBL" id="JABEVU030000001">
    <property type="protein sequence ID" value="MDB0579437.1"/>
    <property type="molecule type" value="Genomic_DNA"/>
</dbReference>
<dbReference type="GO" id="GO:0009435">
    <property type="term" value="P:NAD+ biosynthetic process"/>
    <property type="evidence" value="ECO:0007669"/>
    <property type="project" value="UniProtKB-UniRule"/>
</dbReference>
<dbReference type="GeneID" id="77844205"/>
<dbReference type="PANTHER" id="PTHR31873:SF6">
    <property type="entry name" value="ASPARTATE DEHYDROGENASE DOMAIN-CONTAINING PROTEIN"/>
    <property type="match status" value="1"/>
</dbReference>
<dbReference type="SUPFAM" id="SSF55347">
    <property type="entry name" value="Glyceraldehyde-3-phosphate dehydrogenase-like, C-terminal domain"/>
    <property type="match status" value="1"/>
</dbReference>
<dbReference type="RefSeq" id="WP_040104848.1">
    <property type="nucleotide sequence ID" value="NZ_JABEVU030000001.1"/>
</dbReference>
<dbReference type="GO" id="GO:0033735">
    <property type="term" value="F:aspartate dehydrogenase [NAD(P)+] activity"/>
    <property type="evidence" value="ECO:0007669"/>
    <property type="project" value="UniProtKB-EC"/>
</dbReference>
<dbReference type="EMBL" id="JXII01000002">
    <property type="protein sequence ID" value="KIH71383.1"/>
    <property type="molecule type" value="Genomic_DNA"/>
</dbReference>
<organism evidence="9 11">
    <name type="scientific">Salinicoccus roseus</name>
    <dbReference type="NCBI Taxonomy" id="45670"/>
    <lineage>
        <taxon>Bacteria</taxon>
        <taxon>Bacillati</taxon>
        <taxon>Bacillota</taxon>
        <taxon>Bacilli</taxon>
        <taxon>Bacillales</taxon>
        <taxon>Staphylococcaceae</taxon>
        <taxon>Salinicoccus</taxon>
    </lineage>
</organism>
<proteinExistence type="inferred from homology"/>
<dbReference type="GO" id="GO:0050661">
    <property type="term" value="F:NADP binding"/>
    <property type="evidence" value="ECO:0007669"/>
    <property type="project" value="UniProtKB-UniRule"/>
</dbReference>
<dbReference type="InterPro" id="IPR005106">
    <property type="entry name" value="Asp/hSer_DH_NAD-bd"/>
</dbReference>
<keyword evidence="4 6" id="KW-0560">Oxidoreductase</keyword>
<keyword evidence="3 6" id="KW-0521">NADP</keyword>
<keyword evidence="2 6" id="KW-0662">Pyridine nucleotide biosynthesis</keyword>
<reference evidence="12" key="2">
    <citation type="submission" date="2020-04" db="EMBL/GenBank/DDBJ databases">
        <title>Genome analysis and biological profiling of marine Cellulosimicrobium funkei MOSEL-ME6.</title>
        <authorList>
            <person name="Tanveer F."/>
            <person name="Xie Y."/>
            <person name="Shinwari Z.K."/>
        </authorList>
    </citation>
    <scope>NUCLEOTIDE SEQUENCE [LARGE SCALE GENOMIC DNA]</scope>
    <source>
        <strain evidence="12">MOSEL-ME25</strain>
    </source>
</reference>
<dbReference type="Pfam" id="PF01958">
    <property type="entry name" value="Asp_DH_C"/>
    <property type="match status" value="1"/>
</dbReference>
<dbReference type="GO" id="GO:0016639">
    <property type="term" value="F:oxidoreductase activity, acting on the CH-NH2 group of donors, NAD or NADP as acceptor"/>
    <property type="evidence" value="ECO:0007669"/>
    <property type="project" value="UniProtKB-UniRule"/>
</dbReference>
<evidence type="ECO:0000313" key="11">
    <source>
        <dbReference type="Proteomes" id="UP000031546"/>
    </source>
</evidence>
<comment type="pathway">
    <text evidence="6">Cofactor biosynthesis; NAD(+) biosynthesis; iminoaspartate from L-aspartate (dehydrogenase route): step 1/1.</text>
</comment>
<dbReference type="InterPro" id="IPR036291">
    <property type="entry name" value="NAD(P)-bd_dom_sf"/>
</dbReference>
<dbReference type="NCBIfam" id="NF009829">
    <property type="entry name" value="PRK13303.1-4"/>
    <property type="match status" value="1"/>
</dbReference>
<dbReference type="Gene3D" id="3.30.360.10">
    <property type="entry name" value="Dihydrodipicolinate Reductase, domain 2"/>
    <property type="match status" value="1"/>
</dbReference>
<comment type="function">
    <text evidence="6">Specifically catalyzes the NAD or NADP-dependent dehydrogenation of L-aspartate to iminoaspartate.</text>
</comment>
<comment type="catalytic activity">
    <reaction evidence="6">
        <text>L-aspartate + NAD(+) + H2O = oxaloacetate + NH4(+) + NADH + H(+)</text>
        <dbReference type="Rhea" id="RHEA:11788"/>
        <dbReference type="ChEBI" id="CHEBI:15377"/>
        <dbReference type="ChEBI" id="CHEBI:15378"/>
        <dbReference type="ChEBI" id="CHEBI:16452"/>
        <dbReference type="ChEBI" id="CHEBI:28938"/>
        <dbReference type="ChEBI" id="CHEBI:29991"/>
        <dbReference type="ChEBI" id="CHEBI:57540"/>
        <dbReference type="ChEBI" id="CHEBI:57945"/>
        <dbReference type="EC" id="1.4.1.21"/>
    </reaction>
</comment>
<reference evidence="9 11" key="1">
    <citation type="submission" date="2015-01" db="EMBL/GenBank/DDBJ databases">
        <title>Genome sequences of high lactate-tolerant strain Salinicoccus roseus W12 with industrial interest.</title>
        <authorList>
            <person name="Wang H."/>
            <person name="Yu B."/>
        </authorList>
    </citation>
    <scope>NUCLEOTIDE SEQUENCE [LARGE SCALE GENOMIC DNA]</scope>
    <source>
        <strain evidence="9 11">W12</strain>
    </source>
</reference>
<dbReference type="InterPro" id="IPR011182">
    <property type="entry name" value="L-Asp_DH"/>
</dbReference>
<evidence type="ECO:0000256" key="3">
    <source>
        <dbReference type="ARBA" id="ARBA00022857"/>
    </source>
</evidence>
<dbReference type="PIRSF" id="PIRSF005227">
    <property type="entry name" value="Asp_dh_NAD_syn"/>
    <property type="match status" value="1"/>
</dbReference>
<comment type="miscellaneous">
    <text evidence="6">The iminoaspartate product is unstable in aqueous solution and can decompose to oxaloacetate and ammonia.</text>
</comment>
<dbReference type="AlphaFoldDB" id="A0A0C2DN32"/>
<evidence type="ECO:0000259" key="8">
    <source>
        <dbReference type="Pfam" id="PF03447"/>
    </source>
</evidence>
<feature type="domain" description="Aspartate dehydrogenase" evidence="7">
    <location>
        <begin position="158"/>
        <end position="244"/>
    </location>
</feature>
<comment type="similarity">
    <text evidence="1 6">Belongs to the L-aspartate dehydrogenase family.</text>
</comment>
<dbReference type="STRING" id="45670.SN16_01455"/>
<protein>
    <recommendedName>
        <fullName evidence="6">L-aspartate dehydrogenase</fullName>
        <ecNumber evidence="6">1.4.1.21</ecNumber>
    </recommendedName>
</protein>
<dbReference type="InterPro" id="IPR020626">
    <property type="entry name" value="Asp_DH_prok"/>
</dbReference>
<dbReference type="PANTHER" id="PTHR31873">
    <property type="entry name" value="L-ASPARTATE DEHYDROGENASE-RELATED"/>
    <property type="match status" value="1"/>
</dbReference>
<accession>A0A0C2DN32</accession>
<sequence>MDIGIIGAGAIANVMMERINHDRHENLKVKSVFVRNEEKYQHLEEEFGITLYTDLEAFLSSDIDIVVEAANGEVVKSHMPEVLKHKDAMLISVGALADGALVAELMQIAKHHDHTLHLPSGAIGGLDLIQNAQSHGELKRVRLTTRKPAAALSYEDLQSERVVFDGRAKEAITLYPQNMNVAIILGMAGMGIEETEVMLIADPNVDRNIHHIEVKGAFGRAEFKVENQPLPDNPKTSYLAAISILGTLERMNRHFRIG</sequence>
<name>A0A0C2DN32_9STAP</name>
<dbReference type="InterPro" id="IPR022487">
    <property type="entry name" value="Asp_DH_arc"/>
</dbReference>
<gene>
    <name evidence="6 10" type="primary">nadX</name>
    <name evidence="10" type="ORF">F7P68_0002760</name>
    <name evidence="9" type="ORF">SN16_01455</name>
</gene>
<dbReference type="Pfam" id="PF03447">
    <property type="entry name" value="NAD_binding_3"/>
    <property type="match status" value="1"/>
</dbReference>